<comment type="caution">
    <text evidence="1">The sequence shown here is derived from an EMBL/GenBank/DDBJ whole genome shotgun (WGS) entry which is preliminary data.</text>
</comment>
<evidence type="ECO:0000313" key="2">
    <source>
        <dbReference type="Proteomes" id="UP000597877"/>
    </source>
</evidence>
<accession>A0ABR7F198</accession>
<gene>
    <name evidence="1" type="ORF">H8S00_05075</name>
</gene>
<dbReference type="RefSeq" id="WP_186840139.1">
    <property type="nucleotide sequence ID" value="NZ_JACOOZ010000003.1"/>
</dbReference>
<name>A0ABR7F198_9FIRM</name>
<evidence type="ECO:0000313" key="1">
    <source>
        <dbReference type="EMBL" id="MBC5667358.1"/>
    </source>
</evidence>
<organism evidence="1 2">
    <name type="scientific">Eubacterium segne</name>
    <dbReference type="NCBI Taxonomy" id="2763045"/>
    <lineage>
        <taxon>Bacteria</taxon>
        <taxon>Bacillati</taxon>
        <taxon>Bacillota</taxon>
        <taxon>Clostridia</taxon>
        <taxon>Eubacteriales</taxon>
        <taxon>Eubacteriaceae</taxon>
        <taxon>Eubacterium</taxon>
    </lineage>
</organism>
<sequence length="91" mass="10549">MGFINDEGINVSYDCACLIEELKQDIAEFGGDMIVEVVTEELQGVTIYKDYNFVDKNDPEHEFKLTSTEKMRRMTATMLLTLYEKENEILK</sequence>
<protein>
    <recommendedName>
        <fullName evidence="3">Phage protein</fullName>
    </recommendedName>
</protein>
<dbReference type="EMBL" id="JACOOZ010000003">
    <property type="protein sequence ID" value="MBC5667358.1"/>
    <property type="molecule type" value="Genomic_DNA"/>
</dbReference>
<proteinExistence type="predicted"/>
<reference evidence="1 2" key="1">
    <citation type="submission" date="2020-08" db="EMBL/GenBank/DDBJ databases">
        <title>Genome public.</title>
        <authorList>
            <person name="Liu C."/>
            <person name="Sun Q."/>
        </authorList>
    </citation>
    <scope>NUCLEOTIDE SEQUENCE [LARGE SCALE GENOMIC DNA]</scope>
    <source>
        <strain evidence="1 2">BX4</strain>
    </source>
</reference>
<keyword evidence="2" id="KW-1185">Reference proteome</keyword>
<evidence type="ECO:0008006" key="3">
    <source>
        <dbReference type="Google" id="ProtNLM"/>
    </source>
</evidence>
<dbReference type="Proteomes" id="UP000597877">
    <property type="component" value="Unassembled WGS sequence"/>
</dbReference>